<organism evidence="6 7">
    <name type="scientific">[Candida] railenensis</name>
    <dbReference type="NCBI Taxonomy" id="45579"/>
    <lineage>
        <taxon>Eukaryota</taxon>
        <taxon>Fungi</taxon>
        <taxon>Dikarya</taxon>
        <taxon>Ascomycota</taxon>
        <taxon>Saccharomycotina</taxon>
        <taxon>Pichiomycetes</taxon>
        <taxon>Debaryomycetaceae</taxon>
        <taxon>Kurtzmaniella</taxon>
    </lineage>
</organism>
<comment type="caution">
    <text evidence="6">The sequence shown here is derived from an EMBL/GenBank/DDBJ whole genome shotgun (WGS) entry which is preliminary data.</text>
</comment>
<feature type="domain" description="Nucleoporin Nup159/Nup146 N-terminal" evidence="5">
    <location>
        <begin position="38"/>
        <end position="385"/>
    </location>
</feature>
<accession>A0A9P0VW73</accession>
<feature type="region of interest" description="Disordered" evidence="4">
    <location>
        <begin position="584"/>
        <end position="1028"/>
    </location>
</feature>
<feature type="compositionally biased region" description="Polar residues" evidence="4">
    <location>
        <begin position="705"/>
        <end position="748"/>
    </location>
</feature>
<dbReference type="Gene3D" id="2.130.10.10">
    <property type="entry name" value="YVTN repeat-like/Quinoprotein amine dehydrogenase"/>
    <property type="match status" value="1"/>
</dbReference>
<evidence type="ECO:0000313" key="7">
    <source>
        <dbReference type="Proteomes" id="UP000837801"/>
    </source>
</evidence>
<comment type="subcellular location">
    <subcellularLocation>
        <location evidence="1">Nucleus</location>
    </subcellularLocation>
</comment>
<feature type="compositionally biased region" description="Polar residues" evidence="4">
    <location>
        <begin position="931"/>
        <end position="968"/>
    </location>
</feature>
<proteinExistence type="predicted"/>
<feature type="compositionally biased region" description="Polar residues" evidence="4">
    <location>
        <begin position="814"/>
        <end position="832"/>
    </location>
</feature>
<feature type="compositionally biased region" description="Basic and acidic residues" evidence="4">
    <location>
        <begin position="613"/>
        <end position="622"/>
    </location>
</feature>
<dbReference type="OrthoDB" id="248320at2759"/>
<keyword evidence="2" id="KW-0813">Transport</keyword>
<dbReference type="InterPro" id="IPR015943">
    <property type="entry name" value="WD40/YVTN_repeat-like_dom_sf"/>
</dbReference>
<evidence type="ECO:0000256" key="3">
    <source>
        <dbReference type="ARBA" id="ARBA00023242"/>
    </source>
</evidence>
<dbReference type="SUPFAM" id="SSF117289">
    <property type="entry name" value="Nucleoporin domain"/>
    <property type="match status" value="1"/>
</dbReference>
<protein>
    <recommendedName>
        <fullName evidence="5">Nucleoporin Nup159/Nup146 N-terminal domain-containing protein</fullName>
    </recommendedName>
</protein>
<reference evidence="6" key="1">
    <citation type="submission" date="2022-03" db="EMBL/GenBank/DDBJ databases">
        <authorList>
            <person name="Legras J.-L."/>
            <person name="Devillers H."/>
            <person name="Grondin C."/>
        </authorList>
    </citation>
    <scope>NUCLEOTIDE SEQUENCE</scope>
    <source>
        <strain evidence="6">CLIB 1423</strain>
    </source>
</reference>
<sequence length="1343" mass="143259">MSLDEVTSEHFGFKLITSSQGVKVFDSPIPFESVNSRDVSLFTIANINGYFACSNLNSIILESTKKLNDINNDNEEGFSSSSWQKITGLNDVTKLQFNADESKLIILDDGVVKYIDAINFSNVSQDNIKIVETSLPAGEKVTDLAISPTVPSDILALASGNLYLNMEKKILDAEEVVEAFSWGINGNSIVYSSGAGVKVATLQGKTTAASHEIASQEDDQRVLVCKEIGYHVYLVVFGGRELDPDDQDFISTVIECDESWGVKATYDTFVADPFGAPRIGTYYIETIHNWWSKDQTLAFITSAKASEISTIECSSDVPAQSLVHMNDTDKASFPVNEETDDDVSSVGIAVDLTAVDVTVENPCLGVDSATGKLPRLWNLTQEGTLIGWWVFESVVLKDKNIGIEGPIEYIKKSITEAVVTPIASKESENAPINVDSKTDNVFGKSTNPFGSSSSSAFASSDNKAQGFGSSSFGNLSGNKPASVGFGSSGFAGSSTENKSSTPSGFGSSGFGSNSFGSSETKPAAAGFGSSGFGSNSFGTSKENKPIATGFGSSGFGSSSFGALTESKPTATGFGSSGFGSSGFGAQATESKASTTASGFGSSGFGSKSFGSSADDKSVRKEPAASGFGSSSLGSADKPAAIGFGGSSFGNSDKPSPFGSSSTTNSGFGASSFGNTDKPSPFGTTSTTKSGFGASSFGNPDKPSPFGSSSTAKSGFGTSSFGNTDKPSPFGSSSTAKSGFGTSSFGNTDKPSPFGSSSTKSGFGSLAASPSPFGASASGDSPFSANNKATEPSPFAKFAQPTKTTKQESPFAKLSESTSSLGSEIATPNQSKEPSPFAKFSQSSEAPKQQSPFAKLSEPDASLKAEGPVTSENEAEQSKQEGIPFDKAPSKLKDPAEETSTQSSKSTGLFTEKSNLFNPDILEKEPKKDIFGSSSSNLFGDLNISANNKDSTSLLSSGFNKPVQSLTNDSTEKLTPETISSSKFEPQDSDSEFPGASSDEEFTEISREETEPLRESVKTERNVPVGTRNSFDDNIVVHESKANEPEENESEEYDEEENFEIIEPVLEPTTKCEPLLSFQGISPPPKRLMPENPVSQKMNEIYNNTSGVLEVCEANLEILADYVDNMENRDGDEFLDEESLDLPELWGIATVSNKIPEIISAYSEDLEILTKTQREQNKKLDALTSKLEDSNVQRIKVDRLLSQLAVMVSGQYTSAKQRPLDYANEQMQIKLRQKVRIFEKKLEEFKQKIMPLKIKASPSDIILDNVEKCIFNLNEEVMNHLSKIDHLNVMLSDLSIDQKKSGAVINSKSDCLTAVDYEDEITKRWEFADNIAKKQIRPTRAIIR</sequence>
<name>A0A9P0VW73_9ASCO</name>
<gene>
    <name evidence="6" type="ORF">CLIB1423_02S00320</name>
</gene>
<dbReference type="Pfam" id="PF16755">
    <property type="entry name" value="Beta-prop_NUP159_NUP214"/>
    <property type="match status" value="1"/>
</dbReference>
<feature type="compositionally biased region" description="Basic and acidic residues" evidence="4">
    <location>
        <begin position="920"/>
        <end position="929"/>
    </location>
</feature>
<feature type="region of interest" description="Disordered" evidence="4">
    <location>
        <begin position="490"/>
        <end position="512"/>
    </location>
</feature>
<evidence type="ECO:0000256" key="1">
    <source>
        <dbReference type="ARBA" id="ARBA00004123"/>
    </source>
</evidence>
<feature type="compositionally biased region" description="Basic and acidic residues" evidence="4">
    <location>
        <begin position="1003"/>
        <end position="1020"/>
    </location>
</feature>
<dbReference type="GO" id="GO:0005634">
    <property type="term" value="C:nucleus"/>
    <property type="evidence" value="ECO:0007669"/>
    <property type="project" value="UniProtKB-SubCell"/>
</dbReference>
<feature type="compositionally biased region" description="Low complexity" evidence="4">
    <location>
        <begin position="654"/>
        <end position="697"/>
    </location>
</feature>
<keyword evidence="7" id="KW-1185">Reference proteome</keyword>
<feature type="compositionally biased region" description="Low complexity" evidence="4">
    <location>
        <begin position="623"/>
        <end position="635"/>
    </location>
</feature>
<feature type="compositionally biased region" description="Polar residues" evidence="4">
    <location>
        <begin position="897"/>
        <end position="916"/>
    </location>
</feature>
<dbReference type="InterPro" id="IPR039462">
    <property type="entry name" value="Nup159/Nup146_N"/>
</dbReference>
<evidence type="ECO:0000313" key="6">
    <source>
        <dbReference type="EMBL" id="CAH2350579.1"/>
    </source>
</evidence>
<dbReference type="EMBL" id="CAKXYY010000002">
    <property type="protein sequence ID" value="CAH2350579.1"/>
    <property type="molecule type" value="Genomic_DNA"/>
</dbReference>
<keyword evidence="3" id="KW-0539">Nucleus</keyword>
<feature type="compositionally biased region" description="Low complexity" evidence="4">
    <location>
        <begin position="590"/>
        <end position="612"/>
    </location>
</feature>
<evidence type="ECO:0000259" key="5">
    <source>
        <dbReference type="Pfam" id="PF16755"/>
    </source>
</evidence>
<evidence type="ECO:0000256" key="2">
    <source>
        <dbReference type="ARBA" id="ARBA00022448"/>
    </source>
</evidence>
<feature type="compositionally biased region" description="Low complexity" evidence="4">
    <location>
        <begin position="749"/>
        <end position="781"/>
    </location>
</feature>
<dbReference type="Proteomes" id="UP000837801">
    <property type="component" value="Unassembled WGS sequence"/>
</dbReference>
<feature type="compositionally biased region" description="Polar residues" evidence="4">
    <location>
        <begin position="839"/>
        <end position="851"/>
    </location>
</feature>
<evidence type="ECO:0000256" key="4">
    <source>
        <dbReference type="SAM" id="MobiDB-lite"/>
    </source>
</evidence>